<dbReference type="InterPro" id="IPR025388">
    <property type="entry name" value="Alginate_export_dom"/>
</dbReference>
<name>A0A6I4T8M1_9SPHN</name>
<dbReference type="EMBL" id="WTYT01000007">
    <property type="protein sequence ID" value="MXO67147.1"/>
    <property type="molecule type" value="Genomic_DNA"/>
</dbReference>
<feature type="domain" description="Alginate export" evidence="3">
    <location>
        <begin position="140"/>
        <end position="522"/>
    </location>
</feature>
<evidence type="ECO:0000313" key="5">
    <source>
        <dbReference type="Proteomes" id="UP000438476"/>
    </source>
</evidence>
<dbReference type="Proteomes" id="UP000438476">
    <property type="component" value="Unassembled WGS sequence"/>
</dbReference>
<dbReference type="RefSeq" id="WP_160737585.1">
    <property type="nucleotide sequence ID" value="NZ_WTYT01000007.1"/>
</dbReference>
<proteinExistence type="predicted"/>
<dbReference type="AlphaFoldDB" id="A0A6I4T8M1"/>
<evidence type="ECO:0000256" key="1">
    <source>
        <dbReference type="SAM" id="MobiDB-lite"/>
    </source>
</evidence>
<dbReference type="OrthoDB" id="311329at2"/>
<evidence type="ECO:0000313" key="4">
    <source>
        <dbReference type="EMBL" id="MXO67147.1"/>
    </source>
</evidence>
<dbReference type="Gene3D" id="2.40.160.100">
    <property type="match status" value="1"/>
</dbReference>
<sequence>MTVLRTGTGVGCLLLAACISAPSIAQEAGNKGETDVSPASSARDSVQNDASTESAPVEEAASVPAPLAANPVRNRGSLPGAYPASAQGWGPKTGPNHYMVRYAEDWSYLANPDAADVPLRDLKYIPLGLGDGSYVTLSGYEKLRYNFSSRPNMNNARDRHEIQSRSEFGVDVHLNENFRVYAELGTMQTFGQNTVPRVGAQENDLILQQLFVEARFPLAGNGKAGVMLGRQMFFDGPKPLISTREAANVPRSLNGVRLWSQWDNFRFSAFSLANTSEDSGVLGDAVNVGETLSGFNSSIVLTNGELAGQKSQIFLDPFYFHYVNDNRRQAILRGRDRRETYGARLWGNVGRFKFDWNAIKQDGNFVGRKVDAYALSANQSVALAPGRGAPRIGFHAELASGGGSYAETGEIKTFNPIYPANIIYTDTNTVTGSNLAGFAPTFSFDPLDKVSLYGEAGFYWRRDENEPIYRTNFAPYTGIELVDGKEVLQIYRARIRWKISPNITVAQDINYNVAGDVLKQAGYGNELYSSTQLHLRF</sequence>
<feature type="compositionally biased region" description="Polar residues" evidence="1">
    <location>
        <begin position="37"/>
        <end position="49"/>
    </location>
</feature>
<gene>
    <name evidence="4" type="ORF">GRI91_15385</name>
</gene>
<keyword evidence="5" id="KW-1185">Reference proteome</keyword>
<reference evidence="4 5" key="1">
    <citation type="submission" date="2019-12" db="EMBL/GenBank/DDBJ databases">
        <title>Genomic-based taxomic classification of the family Erythrobacteraceae.</title>
        <authorList>
            <person name="Xu L."/>
        </authorList>
    </citation>
    <scope>NUCLEOTIDE SEQUENCE [LARGE SCALE GENOMIC DNA]</scope>
    <source>
        <strain evidence="4 5">LMG 29518</strain>
    </source>
</reference>
<feature type="chain" id="PRO_5026292520" description="Alginate export domain-containing protein" evidence="2">
    <location>
        <begin position="26"/>
        <end position="537"/>
    </location>
</feature>
<protein>
    <recommendedName>
        <fullName evidence="3">Alginate export domain-containing protein</fullName>
    </recommendedName>
</protein>
<organism evidence="4 5">
    <name type="scientific">Altericroceibacterium endophyticum</name>
    <dbReference type="NCBI Taxonomy" id="1808508"/>
    <lineage>
        <taxon>Bacteria</taxon>
        <taxon>Pseudomonadati</taxon>
        <taxon>Pseudomonadota</taxon>
        <taxon>Alphaproteobacteria</taxon>
        <taxon>Sphingomonadales</taxon>
        <taxon>Erythrobacteraceae</taxon>
        <taxon>Altericroceibacterium</taxon>
    </lineage>
</organism>
<evidence type="ECO:0000259" key="3">
    <source>
        <dbReference type="Pfam" id="PF13372"/>
    </source>
</evidence>
<dbReference type="InterPro" id="IPR053728">
    <property type="entry name" value="Alginate_Permeability_Chnl"/>
</dbReference>
<dbReference type="PROSITE" id="PS51257">
    <property type="entry name" value="PROKAR_LIPOPROTEIN"/>
    <property type="match status" value="1"/>
</dbReference>
<evidence type="ECO:0000256" key="2">
    <source>
        <dbReference type="SAM" id="SignalP"/>
    </source>
</evidence>
<comment type="caution">
    <text evidence="4">The sequence shown here is derived from an EMBL/GenBank/DDBJ whole genome shotgun (WGS) entry which is preliminary data.</text>
</comment>
<dbReference type="Pfam" id="PF13372">
    <property type="entry name" value="Alginate_exp"/>
    <property type="match status" value="1"/>
</dbReference>
<keyword evidence="2" id="KW-0732">Signal</keyword>
<accession>A0A6I4T8M1</accession>
<feature type="signal peptide" evidence="2">
    <location>
        <begin position="1"/>
        <end position="25"/>
    </location>
</feature>
<feature type="compositionally biased region" description="Low complexity" evidence="1">
    <location>
        <begin position="50"/>
        <end position="72"/>
    </location>
</feature>
<feature type="region of interest" description="Disordered" evidence="1">
    <location>
        <begin position="29"/>
        <end position="74"/>
    </location>
</feature>